<evidence type="ECO:0000313" key="16">
    <source>
        <dbReference type="Proteomes" id="UP001626550"/>
    </source>
</evidence>
<accession>A0ABD2Q6K2</accession>
<keyword evidence="7 13" id="KW-0328">Glycosyltransferase</keyword>
<evidence type="ECO:0000256" key="2">
    <source>
        <dbReference type="ARBA" id="ARBA00004496"/>
    </source>
</evidence>
<dbReference type="EC" id="2.4.2.8" evidence="5 13"/>
<reference evidence="15 16" key="1">
    <citation type="submission" date="2024-11" db="EMBL/GenBank/DDBJ databases">
        <title>Adaptive evolution of stress response genes in parasites aligns with host niche diversity.</title>
        <authorList>
            <person name="Hahn C."/>
            <person name="Resl P."/>
        </authorList>
    </citation>
    <scope>NUCLEOTIDE SEQUENCE [LARGE SCALE GENOMIC DNA]</scope>
    <source>
        <strain evidence="15">EGGRZ-B1_66</strain>
        <tissue evidence="15">Body</tissue>
    </source>
</reference>
<keyword evidence="9 13" id="KW-0479">Metal-binding</keyword>
<keyword evidence="11 13" id="KW-0547">Nucleotide-binding</keyword>
<dbReference type="InterPro" id="IPR050408">
    <property type="entry name" value="HGPRT"/>
</dbReference>
<evidence type="ECO:0000256" key="12">
    <source>
        <dbReference type="ARBA" id="ARBA00022842"/>
    </source>
</evidence>
<dbReference type="GO" id="GO:0005737">
    <property type="term" value="C:cytoplasm"/>
    <property type="evidence" value="ECO:0007669"/>
    <property type="project" value="UniProtKB-SubCell"/>
</dbReference>
<dbReference type="CDD" id="cd06223">
    <property type="entry name" value="PRTases_typeI"/>
    <property type="match status" value="1"/>
</dbReference>
<organism evidence="15 16">
    <name type="scientific">Cichlidogyrus casuarinus</name>
    <dbReference type="NCBI Taxonomy" id="1844966"/>
    <lineage>
        <taxon>Eukaryota</taxon>
        <taxon>Metazoa</taxon>
        <taxon>Spiralia</taxon>
        <taxon>Lophotrochozoa</taxon>
        <taxon>Platyhelminthes</taxon>
        <taxon>Monogenea</taxon>
        <taxon>Monopisthocotylea</taxon>
        <taxon>Dactylogyridea</taxon>
        <taxon>Ancyrocephalidae</taxon>
        <taxon>Cichlidogyrus</taxon>
    </lineage>
</organism>
<dbReference type="PANTHER" id="PTHR43340">
    <property type="entry name" value="HYPOXANTHINE-GUANINE PHOSPHORIBOSYLTRANSFERASE"/>
    <property type="match status" value="1"/>
</dbReference>
<dbReference type="GO" id="GO:0046872">
    <property type="term" value="F:metal ion binding"/>
    <property type="evidence" value="ECO:0007669"/>
    <property type="project" value="UniProtKB-KW"/>
</dbReference>
<evidence type="ECO:0000256" key="4">
    <source>
        <dbReference type="ARBA" id="ARBA00008391"/>
    </source>
</evidence>
<keyword evidence="12 13" id="KW-0460">Magnesium</keyword>
<evidence type="ECO:0000256" key="7">
    <source>
        <dbReference type="ARBA" id="ARBA00022676"/>
    </source>
</evidence>
<comment type="similarity">
    <text evidence="4 13">Belongs to the purine/pyrimidine phosphoribosyltransferase family.</text>
</comment>
<evidence type="ECO:0000256" key="9">
    <source>
        <dbReference type="ARBA" id="ARBA00022723"/>
    </source>
</evidence>
<dbReference type="InterPro" id="IPR000836">
    <property type="entry name" value="PRTase_dom"/>
</dbReference>
<comment type="caution">
    <text evidence="15">The sequence shown here is derived from an EMBL/GenBank/DDBJ whole genome shotgun (WGS) entry which is preliminary data.</text>
</comment>
<gene>
    <name evidence="15" type="primary">HPRT1</name>
    <name evidence="15" type="ORF">Ciccas_006512</name>
</gene>
<dbReference type="NCBIfam" id="TIGR01203">
    <property type="entry name" value="HGPRTase"/>
    <property type="match status" value="1"/>
</dbReference>
<dbReference type="InterPro" id="IPR029057">
    <property type="entry name" value="PRTase-like"/>
</dbReference>
<dbReference type="InterPro" id="IPR005904">
    <property type="entry name" value="Hxn_phspho_trans"/>
</dbReference>
<dbReference type="Proteomes" id="UP001626550">
    <property type="component" value="Unassembled WGS sequence"/>
</dbReference>
<evidence type="ECO:0000256" key="10">
    <source>
        <dbReference type="ARBA" id="ARBA00022726"/>
    </source>
</evidence>
<dbReference type="EMBL" id="JBJKFK010000887">
    <property type="protein sequence ID" value="KAL3314857.1"/>
    <property type="molecule type" value="Genomic_DNA"/>
</dbReference>
<evidence type="ECO:0000256" key="1">
    <source>
        <dbReference type="ARBA" id="ARBA00001946"/>
    </source>
</evidence>
<dbReference type="Pfam" id="PF00156">
    <property type="entry name" value="Pribosyltran"/>
    <property type="match status" value="1"/>
</dbReference>
<keyword evidence="8 13" id="KW-0808">Transferase</keyword>
<evidence type="ECO:0000256" key="11">
    <source>
        <dbReference type="ARBA" id="ARBA00022741"/>
    </source>
</evidence>
<dbReference type="Gene3D" id="3.40.50.2020">
    <property type="match status" value="1"/>
</dbReference>
<dbReference type="AlphaFoldDB" id="A0ABD2Q6K2"/>
<keyword evidence="6 13" id="KW-0963">Cytoplasm</keyword>
<name>A0ABD2Q6K2_9PLAT</name>
<evidence type="ECO:0000256" key="3">
    <source>
        <dbReference type="ARBA" id="ARBA00004669"/>
    </source>
</evidence>
<sequence>MTSKDNFIIIKDDPTLYDPELFMISPVHKQYVDKILIPCGLIHDRTARLAIDIVNYYSSQNIKSVHVVCILLGSYLFYNEVIEAAQDYINCRQIDLNLFVHFVRLQSYVDDRSENEVKIIGEERFDFAKENHVLVIEDIVDTGKTMAKFTNTLSPYKPNSLEIASLLLKRTPLSSGFKPRFVGFEVPDLFVIGYGLDYNEHFRTLQHICTINEHGKTALSVSKH</sequence>
<evidence type="ECO:0000256" key="6">
    <source>
        <dbReference type="ARBA" id="ARBA00022490"/>
    </source>
</evidence>
<evidence type="ECO:0000256" key="8">
    <source>
        <dbReference type="ARBA" id="ARBA00022679"/>
    </source>
</evidence>
<comment type="pathway">
    <text evidence="3 13">Purine metabolism; IMP biosynthesis via salvage pathway; IMP from hypoxanthine: step 1/1.</text>
</comment>
<evidence type="ECO:0000256" key="13">
    <source>
        <dbReference type="RuleBase" id="RU364099"/>
    </source>
</evidence>
<dbReference type="GO" id="GO:0006166">
    <property type="term" value="P:purine ribonucleoside salvage"/>
    <property type="evidence" value="ECO:0007669"/>
    <property type="project" value="UniProtKB-KW"/>
</dbReference>
<comment type="subcellular location">
    <subcellularLocation>
        <location evidence="2 13">Cytoplasm</location>
    </subcellularLocation>
</comment>
<comment type="cofactor">
    <cofactor evidence="1 13">
        <name>Mg(2+)</name>
        <dbReference type="ChEBI" id="CHEBI:18420"/>
    </cofactor>
</comment>
<proteinExistence type="inferred from homology"/>
<keyword evidence="10 13" id="KW-0660">Purine salvage</keyword>
<feature type="domain" description="Phosphoribosyltransferase" evidence="14">
    <location>
        <begin position="45"/>
        <end position="198"/>
    </location>
</feature>
<dbReference type="GO" id="GO:0016757">
    <property type="term" value="F:glycosyltransferase activity"/>
    <property type="evidence" value="ECO:0007669"/>
    <property type="project" value="UniProtKB-KW"/>
</dbReference>
<evidence type="ECO:0000313" key="15">
    <source>
        <dbReference type="EMBL" id="KAL3314857.1"/>
    </source>
</evidence>
<evidence type="ECO:0000259" key="14">
    <source>
        <dbReference type="Pfam" id="PF00156"/>
    </source>
</evidence>
<protein>
    <recommendedName>
        <fullName evidence="5 13">Hypoxanthine phosphoribosyltransferase</fullName>
        <ecNumber evidence="5 13">2.4.2.8</ecNumber>
    </recommendedName>
</protein>
<evidence type="ECO:0000256" key="5">
    <source>
        <dbReference type="ARBA" id="ARBA00011895"/>
    </source>
</evidence>
<comment type="catalytic activity">
    <reaction evidence="13">
        <text>IMP + diphosphate = hypoxanthine + 5-phospho-alpha-D-ribose 1-diphosphate</text>
        <dbReference type="Rhea" id="RHEA:17973"/>
        <dbReference type="ChEBI" id="CHEBI:17368"/>
        <dbReference type="ChEBI" id="CHEBI:33019"/>
        <dbReference type="ChEBI" id="CHEBI:58017"/>
        <dbReference type="ChEBI" id="CHEBI:58053"/>
        <dbReference type="EC" id="2.4.2.8"/>
    </reaction>
</comment>
<dbReference type="SUPFAM" id="SSF53271">
    <property type="entry name" value="PRTase-like"/>
    <property type="match status" value="1"/>
</dbReference>
<keyword evidence="16" id="KW-1185">Reference proteome</keyword>
<dbReference type="GO" id="GO:0000166">
    <property type="term" value="F:nucleotide binding"/>
    <property type="evidence" value="ECO:0007669"/>
    <property type="project" value="UniProtKB-KW"/>
</dbReference>
<dbReference type="PANTHER" id="PTHR43340:SF1">
    <property type="entry name" value="HYPOXANTHINE PHOSPHORIBOSYLTRANSFERASE"/>
    <property type="match status" value="1"/>
</dbReference>